<evidence type="ECO:0000256" key="2">
    <source>
        <dbReference type="SAM" id="Coils"/>
    </source>
</evidence>
<evidence type="ECO:0000259" key="3">
    <source>
        <dbReference type="Pfam" id="PF02563"/>
    </source>
</evidence>
<dbReference type="PANTHER" id="PTHR33619">
    <property type="entry name" value="POLYSACCHARIDE EXPORT PROTEIN GFCE-RELATED"/>
    <property type="match status" value="1"/>
</dbReference>
<dbReference type="InterPro" id="IPR049712">
    <property type="entry name" value="Poly_export"/>
</dbReference>
<protein>
    <recommendedName>
        <fullName evidence="7">Soluble ligand binding domain-containing protein</fullName>
    </recommendedName>
</protein>
<dbReference type="Gene3D" id="3.10.560.10">
    <property type="entry name" value="Outer membrane lipoprotein wza domain like"/>
    <property type="match status" value="1"/>
</dbReference>
<dbReference type="InterPro" id="IPR058781">
    <property type="entry name" value="HH_AprE-like"/>
</dbReference>
<dbReference type="Gene3D" id="3.30.1950.10">
    <property type="entry name" value="wza like domain"/>
    <property type="match status" value="1"/>
</dbReference>
<organism evidence="5 6">
    <name type="scientific">Marinibacterium profundimaris</name>
    <dbReference type="NCBI Taxonomy" id="1679460"/>
    <lineage>
        <taxon>Bacteria</taxon>
        <taxon>Pseudomonadati</taxon>
        <taxon>Pseudomonadota</taxon>
        <taxon>Alphaproteobacteria</taxon>
        <taxon>Rhodobacterales</taxon>
        <taxon>Paracoccaceae</taxon>
        <taxon>Marinibacterium</taxon>
    </lineage>
</organism>
<keyword evidence="2" id="KW-0175">Coiled coil</keyword>
<feature type="coiled-coil region" evidence="2">
    <location>
        <begin position="220"/>
        <end position="261"/>
    </location>
</feature>
<name>A0A225NH92_9RHOB</name>
<feature type="domain" description="Polysaccharide export protein N-terminal" evidence="3">
    <location>
        <begin position="14"/>
        <end position="98"/>
    </location>
</feature>
<gene>
    <name evidence="5" type="ORF">ATO3_13990</name>
</gene>
<evidence type="ECO:0000256" key="1">
    <source>
        <dbReference type="ARBA" id="ARBA00022729"/>
    </source>
</evidence>
<evidence type="ECO:0000313" key="6">
    <source>
        <dbReference type="Proteomes" id="UP000215377"/>
    </source>
</evidence>
<dbReference type="Pfam" id="PF25994">
    <property type="entry name" value="HH_AprE"/>
    <property type="match status" value="1"/>
</dbReference>
<reference evidence="5 6" key="1">
    <citation type="submission" date="2013-04" db="EMBL/GenBank/DDBJ databases">
        <title>Oceanicola sp. 22II1-22F33 Genome Sequencing.</title>
        <authorList>
            <person name="Lai Q."/>
            <person name="Li G."/>
            <person name="Shao Z."/>
        </authorList>
    </citation>
    <scope>NUCLEOTIDE SEQUENCE [LARGE SCALE GENOMIC DNA]</scope>
    <source>
        <strain evidence="5 6">22II1-22F33</strain>
    </source>
</reference>
<dbReference type="AlphaFoldDB" id="A0A225NH92"/>
<dbReference type="EMBL" id="AQQR01000005">
    <property type="protein sequence ID" value="OWU72822.1"/>
    <property type="molecule type" value="Genomic_DNA"/>
</dbReference>
<evidence type="ECO:0000313" key="5">
    <source>
        <dbReference type="EMBL" id="OWU72822.1"/>
    </source>
</evidence>
<proteinExistence type="predicted"/>
<feature type="domain" description="AprE-like long alpha-helical hairpin" evidence="4">
    <location>
        <begin position="155"/>
        <end position="333"/>
    </location>
</feature>
<sequence>MSQSAPGQSEQSVVAYTLGSGDRIQLRAVIWDETQLAHVPWDAVNGTFTISAEGLLNIPLAGRIEASGLSLPDLSALVSENLQNRVKLVEPPSVTLEIEKYRSFFILGDVDQPGAYEATPGLNAIQAYAVAGGAPALRDALNGDLRSVLRDAGSLSHVRREQVRARIRVMRLLAELEGRESFAPDTSDIFHPDGRAALTALVDEERAVFDARRRGRMLETQNLEELKVLLTTEIRNLQAKRDRLQSQIMTAQEAIDDVQALGERGLVRDDRIRDALRAMFELESQDFDLQNALFRSQQRIKEADRDIVGLNTRLATEVTDELQRMNAQIEELAVRAGMLTNLVQVSGLDVPQSEQEFVTEYVLIRAGGDGSEERASRATHIGPGDILRVERRALDPAN</sequence>
<keyword evidence="6" id="KW-1185">Reference proteome</keyword>
<dbReference type="Proteomes" id="UP000215377">
    <property type="component" value="Unassembled WGS sequence"/>
</dbReference>
<dbReference type="PANTHER" id="PTHR33619:SF3">
    <property type="entry name" value="POLYSACCHARIDE EXPORT PROTEIN GFCE-RELATED"/>
    <property type="match status" value="1"/>
</dbReference>
<evidence type="ECO:0008006" key="7">
    <source>
        <dbReference type="Google" id="ProtNLM"/>
    </source>
</evidence>
<accession>A0A225NH92</accession>
<dbReference type="Pfam" id="PF02563">
    <property type="entry name" value="Poly_export"/>
    <property type="match status" value="1"/>
</dbReference>
<keyword evidence="1" id="KW-0732">Signal</keyword>
<dbReference type="GO" id="GO:0015159">
    <property type="term" value="F:polysaccharide transmembrane transporter activity"/>
    <property type="evidence" value="ECO:0007669"/>
    <property type="project" value="InterPro"/>
</dbReference>
<evidence type="ECO:0000259" key="4">
    <source>
        <dbReference type="Pfam" id="PF25994"/>
    </source>
</evidence>
<comment type="caution">
    <text evidence="5">The sequence shown here is derived from an EMBL/GenBank/DDBJ whole genome shotgun (WGS) entry which is preliminary data.</text>
</comment>
<dbReference type="InterPro" id="IPR003715">
    <property type="entry name" value="Poly_export_N"/>
</dbReference>